<feature type="signal peptide" evidence="2">
    <location>
        <begin position="1"/>
        <end position="18"/>
    </location>
</feature>
<evidence type="ECO:0000313" key="5">
    <source>
        <dbReference type="Proteomes" id="UP000178606"/>
    </source>
</evidence>
<dbReference type="Pfam" id="PF13505">
    <property type="entry name" value="OMP_b-brl"/>
    <property type="match status" value="1"/>
</dbReference>
<reference evidence="4 5" key="1">
    <citation type="journal article" date="2016" name="Nat. Commun.">
        <title>Thousands of microbial genomes shed light on interconnected biogeochemical processes in an aquifer system.</title>
        <authorList>
            <person name="Anantharaman K."/>
            <person name="Brown C.T."/>
            <person name="Hug L.A."/>
            <person name="Sharon I."/>
            <person name="Castelle C.J."/>
            <person name="Probst A.J."/>
            <person name="Thomas B.C."/>
            <person name="Singh A."/>
            <person name="Wilkins M.J."/>
            <person name="Karaoz U."/>
            <person name="Brodie E.L."/>
            <person name="Williams K.H."/>
            <person name="Hubbard S.S."/>
            <person name="Banfield J.F."/>
        </authorList>
    </citation>
    <scope>NUCLEOTIDE SEQUENCE [LARGE SCALE GENOMIC DNA]</scope>
    <source>
        <strain evidence="5">RIFCSPLOWO2_12_FULL_64_10</strain>
    </source>
</reference>
<organism evidence="4 5">
    <name type="scientific">Handelsmanbacteria sp. (strain RIFCSPLOWO2_12_FULL_64_10)</name>
    <dbReference type="NCBI Taxonomy" id="1817868"/>
    <lineage>
        <taxon>Bacteria</taxon>
        <taxon>Candidatus Handelsmaniibacteriota</taxon>
    </lineage>
</organism>
<dbReference type="PROSITE" id="PS51257">
    <property type="entry name" value="PROKAR_LIPOPROTEIN"/>
    <property type="match status" value="1"/>
</dbReference>
<gene>
    <name evidence="4" type="ORF">A3F84_01945</name>
</gene>
<dbReference type="EMBL" id="MFKF01000345">
    <property type="protein sequence ID" value="OGG46058.1"/>
    <property type="molecule type" value="Genomic_DNA"/>
</dbReference>
<evidence type="ECO:0000256" key="1">
    <source>
        <dbReference type="ARBA" id="ARBA00022729"/>
    </source>
</evidence>
<dbReference type="Proteomes" id="UP000178606">
    <property type="component" value="Unassembled WGS sequence"/>
</dbReference>
<name>A0A1F6CA60_HANXR</name>
<dbReference type="AlphaFoldDB" id="A0A1F6CA60"/>
<evidence type="ECO:0000259" key="3">
    <source>
        <dbReference type="Pfam" id="PF13505"/>
    </source>
</evidence>
<dbReference type="InterPro" id="IPR011250">
    <property type="entry name" value="OMP/PagP_B-barrel"/>
</dbReference>
<proteinExistence type="predicted"/>
<evidence type="ECO:0000256" key="2">
    <source>
        <dbReference type="SAM" id="SignalP"/>
    </source>
</evidence>
<feature type="domain" description="Outer membrane protein beta-barrel" evidence="3">
    <location>
        <begin position="10"/>
        <end position="233"/>
    </location>
</feature>
<protein>
    <recommendedName>
        <fullName evidence="3">Outer membrane protein beta-barrel domain-containing protein</fullName>
    </recommendedName>
</protein>
<dbReference type="InterPro" id="IPR027385">
    <property type="entry name" value="Beta-barrel_OMP"/>
</dbReference>
<sequence length="235" mass="26131">MRGLNVATVTLIILFACAASGRAGDLEGRWGLGAFGSYYAPLFKFRDMYDQGGKFGATVNYVARPKWIAEVEGHYARMSGGKLKEARFTFPADGLQYASDQADTRMFFTSVMVNWLHTLGTGVWETKGAPYAIFGAGFNYYDSRVSGLVWAGQSPPPSKHPDLTKIMETTHDKSVAVAFSGGLGYQHFMARNTALDLRVRYNLVLGELRPFAMWGVNRSYPFHLFDLGLGLRFFM</sequence>
<comment type="caution">
    <text evidence="4">The sequence shown here is derived from an EMBL/GenBank/DDBJ whole genome shotgun (WGS) entry which is preliminary data.</text>
</comment>
<keyword evidence="1 2" id="KW-0732">Signal</keyword>
<evidence type="ECO:0000313" key="4">
    <source>
        <dbReference type="EMBL" id="OGG46058.1"/>
    </source>
</evidence>
<feature type="chain" id="PRO_5009523268" description="Outer membrane protein beta-barrel domain-containing protein" evidence="2">
    <location>
        <begin position="19"/>
        <end position="235"/>
    </location>
</feature>
<dbReference type="SUPFAM" id="SSF56925">
    <property type="entry name" value="OMPA-like"/>
    <property type="match status" value="1"/>
</dbReference>
<accession>A0A1F6CA60</accession>
<dbReference type="Gene3D" id="2.40.160.20">
    <property type="match status" value="1"/>
</dbReference>